<evidence type="ECO:0000313" key="4">
    <source>
        <dbReference type="Proteomes" id="UP000429644"/>
    </source>
</evidence>
<dbReference type="Pfam" id="PF00535">
    <property type="entry name" value="Glycos_transf_2"/>
    <property type="match status" value="1"/>
</dbReference>
<evidence type="ECO:0000313" key="3">
    <source>
        <dbReference type="EMBL" id="MPV88095.1"/>
    </source>
</evidence>
<gene>
    <name evidence="3" type="ORF">GB882_05395</name>
</gene>
<dbReference type="PANTHER" id="PTHR43685:SF3">
    <property type="entry name" value="SLR2126 PROTEIN"/>
    <property type="match status" value="1"/>
</dbReference>
<keyword evidence="4" id="KW-1185">Reference proteome</keyword>
<reference evidence="3 4" key="1">
    <citation type="submission" date="2019-10" db="EMBL/GenBank/DDBJ databases">
        <title>Georgenia wutianyii sp. nov. and Georgenia yuyongxinii sp. nov. isolated from plateau pika (Ochotona curzoniae) in the Qinghai-Tibet plateau of China.</title>
        <authorList>
            <person name="Tian Z."/>
        </authorList>
    </citation>
    <scope>NUCLEOTIDE SEQUENCE [LARGE SCALE GENOMIC DNA]</scope>
    <source>
        <strain evidence="3 4">JCM 15130</strain>
    </source>
</reference>
<name>A0A7J9UTZ7_9MICO</name>
<dbReference type="OrthoDB" id="153025at2"/>
<dbReference type="RefSeq" id="WP_152230740.1">
    <property type="nucleotide sequence ID" value="NZ_BAAAOT010000003.1"/>
</dbReference>
<dbReference type="InterPro" id="IPR050834">
    <property type="entry name" value="Glycosyltransf_2"/>
</dbReference>
<evidence type="ECO:0000259" key="2">
    <source>
        <dbReference type="Pfam" id="PF00535"/>
    </source>
</evidence>
<accession>A0A7J9UTZ7</accession>
<proteinExistence type="predicted"/>
<dbReference type="InterPro" id="IPR001173">
    <property type="entry name" value="Glyco_trans_2-like"/>
</dbReference>
<dbReference type="AlphaFoldDB" id="A0A7J9UTZ7"/>
<feature type="region of interest" description="Disordered" evidence="1">
    <location>
        <begin position="315"/>
        <end position="351"/>
    </location>
</feature>
<sequence>MLTRAADAGRTGPTVSVVVCAYASERWPLLERAVRSLHGQTHPADEVVVVVDHNAELLRQARDGLPHVRVVANGAERGLSGARNTGVAHSSGAIVAFLDDDARAEPEWLARMVRHYDDPAVIGVGSLVQARWAEGRPAWYPREYEWVVGCSYRGQPTTVAEVRNPIGAGMSFRRRVFEQVGGFSTAVGRVGALPVGCEETELAIRARRRWPGAKILSDPSAVVEHLVPAHRATVRYLLARCWSEGLSKAAVARLAGPGQALAAERSYVARTLAGGVLRELSGVRGRGDVHRLARAAAMCAGLGAATGGYLRGRLTFPRPTAPSPSVPLRPLETATSRTTSPVGRPTSGEPA</sequence>
<dbReference type="GO" id="GO:0016740">
    <property type="term" value="F:transferase activity"/>
    <property type="evidence" value="ECO:0007669"/>
    <property type="project" value="UniProtKB-KW"/>
</dbReference>
<comment type="caution">
    <text evidence="3">The sequence shown here is derived from an EMBL/GenBank/DDBJ whole genome shotgun (WGS) entry which is preliminary data.</text>
</comment>
<dbReference type="InterPro" id="IPR029044">
    <property type="entry name" value="Nucleotide-diphossugar_trans"/>
</dbReference>
<dbReference type="EMBL" id="WHPD01001186">
    <property type="protein sequence ID" value="MPV88095.1"/>
    <property type="molecule type" value="Genomic_DNA"/>
</dbReference>
<keyword evidence="3" id="KW-0808">Transferase</keyword>
<dbReference type="Proteomes" id="UP000429644">
    <property type="component" value="Unassembled WGS sequence"/>
</dbReference>
<dbReference type="Gene3D" id="3.90.550.10">
    <property type="entry name" value="Spore Coat Polysaccharide Biosynthesis Protein SpsA, Chain A"/>
    <property type="match status" value="1"/>
</dbReference>
<dbReference type="PANTHER" id="PTHR43685">
    <property type="entry name" value="GLYCOSYLTRANSFERASE"/>
    <property type="match status" value="1"/>
</dbReference>
<protein>
    <submittedName>
        <fullName evidence="3">Glycosyltransferase</fullName>
    </submittedName>
</protein>
<feature type="domain" description="Glycosyltransferase 2-like" evidence="2">
    <location>
        <begin position="16"/>
        <end position="180"/>
    </location>
</feature>
<evidence type="ECO:0000256" key="1">
    <source>
        <dbReference type="SAM" id="MobiDB-lite"/>
    </source>
</evidence>
<dbReference type="SUPFAM" id="SSF53448">
    <property type="entry name" value="Nucleotide-diphospho-sugar transferases"/>
    <property type="match status" value="1"/>
</dbReference>
<organism evidence="3 4">
    <name type="scientific">Georgenia ruanii</name>
    <dbReference type="NCBI Taxonomy" id="348442"/>
    <lineage>
        <taxon>Bacteria</taxon>
        <taxon>Bacillati</taxon>
        <taxon>Actinomycetota</taxon>
        <taxon>Actinomycetes</taxon>
        <taxon>Micrococcales</taxon>
        <taxon>Bogoriellaceae</taxon>
        <taxon>Georgenia</taxon>
    </lineage>
</organism>